<protein>
    <submittedName>
        <fullName evidence="4">Uncharacterized protein</fullName>
    </submittedName>
</protein>
<dbReference type="InterPro" id="IPR050182">
    <property type="entry name" value="Cytochrome_P450_fam2"/>
</dbReference>
<dbReference type="AlphaFoldDB" id="A0AAE0YC12"/>
<organism evidence="4 5">
    <name type="scientific">Elysia crispata</name>
    <name type="common">lettuce slug</name>
    <dbReference type="NCBI Taxonomy" id="231223"/>
    <lineage>
        <taxon>Eukaryota</taxon>
        <taxon>Metazoa</taxon>
        <taxon>Spiralia</taxon>
        <taxon>Lophotrochozoa</taxon>
        <taxon>Mollusca</taxon>
        <taxon>Gastropoda</taxon>
        <taxon>Heterobranchia</taxon>
        <taxon>Euthyneura</taxon>
        <taxon>Panpulmonata</taxon>
        <taxon>Sacoglossa</taxon>
        <taxon>Placobranchoidea</taxon>
        <taxon>Plakobranchidae</taxon>
        <taxon>Elysia</taxon>
    </lineage>
</organism>
<dbReference type="InterPro" id="IPR036396">
    <property type="entry name" value="Cyt_P450_sf"/>
</dbReference>
<evidence type="ECO:0000256" key="2">
    <source>
        <dbReference type="ARBA" id="ARBA00022723"/>
    </source>
</evidence>
<dbReference type="PANTHER" id="PTHR24300:SF375">
    <property type="entry name" value="CYTOCHROME P450 FAMILY"/>
    <property type="match status" value="1"/>
</dbReference>
<dbReference type="EMBL" id="JAWDGP010006489">
    <property type="protein sequence ID" value="KAK3740077.1"/>
    <property type="molecule type" value="Genomic_DNA"/>
</dbReference>
<dbReference type="GO" id="GO:0020037">
    <property type="term" value="F:heme binding"/>
    <property type="evidence" value="ECO:0007669"/>
    <property type="project" value="InterPro"/>
</dbReference>
<evidence type="ECO:0000313" key="5">
    <source>
        <dbReference type="Proteomes" id="UP001283361"/>
    </source>
</evidence>
<dbReference type="GO" id="GO:0016712">
    <property type="term" value="F:oxidoreductase activity, acting on paired donors, with incorporation or reduction of molecular oxygen, reduced flavin or flavoprotein as one donor, and incorporation of one atom of oxygen"/>
    <property type="evidence" value="ECO:0007669"/>
    <property type="project" value="TreeGrafter"/>
</dbReference>
<evidence type="ECO:0000256" key="1">
    <source>
        <dbReference type="ARBA" id="ARBA00010617"/>
    </source>
</evidence>
<dbReference type="PANTHER" id="PTHR24300">
    <property type="entry name" value="CYTOCHROME P450 508A4-RELATED"/>
    <property type="match status" value="1"/>
</dbReference>
<keyword evidence="3" id="KW-0408">Iron</keyword>
<gene>
    <name evidence="4" type="ORF">RRG08_021363</name>
</gene>
<keyword evidence="5" id="KW-1185">Reference proteome</keyword>
<dbReference type="GO" id="GO:0006805">
    <property type="term" value="P:xenobiotic metabolic process"/>
    <property type="evidence" value="ECO:0007669"/>
    <property type="project" value="TreeGrafter"/>
</dbReference>
<dbReference type="SUPFAM" id="SSF48264">
    <property type="entry name" value="Cytochrome P450"/>
    <property type="match status" value="1"/>
</dbReference>
<comment type="similarity">
    <text evidence="1">Belongs to the cytochrome P450 family.</text>
</comment>
<dbReference type="Proteomes" id="UP001283361">
    <property type="component" value="Unassembled WGS sequence"/>
</dbReference>
<reference evidence="4" key="1">
    <citation type="journal article" date="2023" name="G3 (Bethesda)">
        <title>A reference genome for the long-term kleptoplast-retaining sea slug Elysia crispata morphotype clarki.</title>
        <authorList>
            <person name="Eastman K.E."/>
            <person name="Pendleton A.L."/>
            <person name="Shaikh M.A."/>
            <person name="Suttiyut T."/>
            <person name="Ogas R."/>
            <person name="Tomko P."/>
            <person name="Gavelis G."/>
            <person name="Widhalm J.R."/>
            <person name="Wisecaver J.H."/>
        </authorList>
    </citation>
    <scope>NUCLEOTIDE SEQUENCE</scope>
    <source>
        <strain evidence="4">ECLA1</strain>
    </source>
</reference>
<evidence type="ECO:0000313" key="4">
    <source>
        <dbReference type="EMBL" id="KAK3740077.1"/>
    </source>
</evidence>
<evidence type="ECO:0000256" key="3">
    <source>
        <dbReference type="ARBA" id="ARBA00023004"/>
    </source>
</evidence>
<dbReference type="GO" id="GO:0006082">
    <property type="term" value="P:organic acid metabolic process"/>
    <property type="evidence" value="ECO:0007669"/>
    <property type="project" value="TreeGrafter"/>
</dbReference>
<proteinExistence type="inferred from homology"/>
<comment type="caution">
    <text evidence="4">The sequence shown here is derived from an EMBL/GenBank/DDBJ whole genome shotgun (WGS) entry which is preliminary data.</text>
</comment>
<dbReference type="GO" id="GO:0005737">
    <property type="term" value="C:cytoplasm"/>
    <property type="evidence" value="ECO:0007669"/>
    <property type="project" value="TreeGrafter"/>
</dbReference>
<keyword evidence="2" id="KW-0479">Metal-binding</keyword>
<accession>A0AAE0YC12</accession>
<dbReference type="Gene3D" id="1.10.630.10">
    <property type="entry name" value="Cytochrome P450"/>
    <property type="match status" value="1"/>
</dbReference>
<dbReference type="GO" id="GO:0005506">
    <property type="term" value="F:iron ion binding"/>
    <property type="evidence" value="ECO:0007669"/>
    <property type="project" value="InterPro"/>
</dbReference>
<sequence>MNSEMYINQERGELALNHNLQSYHQNRLQGPGPQDHGNQYGGLFRVIGMEHNKVSFSSGHIWQETRSATISILKELGVGKNILNEKIQDDIEFLLNRLVQATDIWHHVHVSISSIVCSILVGERFSYDDERFKHNSHSSNQLASCAKEITALNFLPVKYPGMCSRLNLSGKHL</sequence>
<name>A0AAE0YC12_9GAST</name>